<dbReference type="AlphaFoldDB" id="A0A9W8TD39"/>
<evidence type="ECO:0000313" key="2">
    <source>
        <dbReference type="Proteomes" id="UP001140502"/>
    </source>
</evidence>
<comment type="caution">
    <text evidence="1">The sequence shown here is derived from an EMBL/GenBank/DDBJ whole genome shotgun (WGS) entry which is preliminary data.</text>
</comment>
<proteinExistence type="predicted"/>
<protein>
    <submittedName>
        <fullName evidence="1">Uncharacterized protein</fullName>
    </submittedName>
</protein>
<dbReference type="Proteomes" id="UP001140502">
    <property type="component" value="Unassembled WGS sequence"/>
</dbReference>
<name>A0A9W8TD39_9HYPO</name>
<organism evidence="1 2">
    <name type="scientific">Fusarium piperis</name>
    <dbReference type="NCBI Taxonomy" id="1435070"/>
    <lineage>
        <taxon>Eukaryota</taxon>
        <taxon>Fungi</taxon>
        <taxon>Dikarya</taxon>
        <taxon>Ascomycota</taxon>
        <taxon>Pezizomycotina</taxon>
        <taxon>Sordariomycetes</taxon>
        <taxon>Hypocreomycetidae</taxon>
        <taxon>Hypocreales</taxon>
        <taxon>Nectriaceae</taxon>
        <taxon>Fusarium</taxon>
        <taxon>Fusarium solani species complex</taxon>
    </lineage>
</organism>
<accession>A0A9W8TD39</accession>
<sequence>MSDEPRDLDPELENAIRGDPDVAVTRAANTTIRRSGQLTVEEKLLLGDLLAQFMSSREHMAHEFVHHVTQLYDQFLRAIFKNWSSNTRRNPPPTWIEPKFSETSVQVGVLAVNHPEPGSGGVIPRLPVSPARSASAPAILGVALNLEEDSFSFIWRDENGRFINPKYVRLDDEFNMARAKAHAIEHYDHYQRERITSYNIRLVVSAARRSIRKWALRGSQPEVEPDNEDIVAVDQVRELVLASDFLQGCRDVLAETIAELSQRDPAVTSFGE</sequence>
<dbReference type="OrthoDB" id="5101763at2759"/>
<evidence type="ECO:0000313" key="1">
    <source>
        <dbReference type="EMBL" id="KAJ4311491.1"/>
    </source>
</evidence>
<dbReference type="EMBL" id="JAPEUR010000329">
    <property type="protein sequence ID" value="KAJ4311491.1"/>
    <property type="molecule type" value="Genomic_DNA"/>
</dbReference>
<gene>
    <name evidence="1" type="ORF">N0V84_010409</name>
</gene>
<reference evidence="1" key="1">
    <citation type="submission" date="2022-10" db="EMBL/GenBank/DDBJ databases">
        <title>Tapping the CABI collections for fungal endophytes: first genome assemblies for Collariella, Neodidymelliopsis, Ascochyta clinopodiicola, Didymella pomorum, Didymosphaeria variabile, Neocosmospora piperis and Neocucurbitaria cava.</title>
        <authorList>
            <person name="Hill R."/>
        </authorList>
    </citation>
    <scope>NUCLEOTIDE SEQUENCE</scope>
    <source>
        <strain evidence="1">IMI 366586</strain>
    </source>
</reference>
<keyword evidence="2" id="KW-1185">Reference proteome</keyword>